<proteinExistence type="inferred from homology"/>
<reference evidence="6 7" key="1">
    <citation type="submission" date="2024-03" db="EMBL/GenBank/DDBJ databases">
        <title>The Acrasis kona genome and developmental transcriptomes reveal deep origins of eukaryotic multicellular pathways.</title>
        <authorList>
            <person name="Sheikh S."/>
            <person name="Fu C.-J."/>
            <person name="Brown M.W."/>
            <person name="Baldauf S.L."/>
        </authorList>
    </citation>
    <scope>NUCLEOTIDE SEQUENCE [LARGE SCALE GENOMIC DNA]</scope>
    <source>
        <strain evidence="6 7">ATCC MYA-3509</strain>
    </source>
</reference>
<evidence type="ECO:0000313" key="6">
    <source>
        <dbReference type="EMBL" id="KAL0491003.1"/>
    </source>
</evidence>
<keyword evidence="7" id="KW-1185">Reference proteome</keyword>
<dbReference type="Gene3D" id="3.10.129.10">
    <property type="entry name" value="Hotdog Thioesterase"/>
    <property type="match status" value="2"/>
</dbReference>
<evidence type="ECO:0000313" key="7">
    <source>
        <dbReference type="Proteomes" id="UP001431209"/>
    </source>
</evidence>
<keyword evidence="3" id="KW-0378">Hydrolase</keyword>
<feature type="domain" description="HotDog ACOT-type" evidence="5">
    <location>
        <begin position="252"/>
        <end position="364"/>
    </location>
</feature>
<dbReference type="Proteomes" id="UP001431209">
    <property type="component" value="Unassembled WGS sequence"/>
</dbReference>
<name>A0AAW2ZPV5_9EUKA</name>
<dbReference type="Pfam" id="PF03061">
    <property type="entry name" value="4HBT"/>
    <property type="match status" value="1"/>
</dbReference>
<dbReference type="InterPro" id="IPR006683">
    <property type="entry name" value="Thioestr_dom"/>
</dbReference>
<dbReference type="PROSITE" id="PS51770">
    <property type="entry name" value="HOTDOG_ACOT"/>
    <property type="match status" value="2"/>
</dbReference>
<dbReference type="GO" id="GO:0006637">
    <property type="term" value="P:acyl-CoA metabolic process"/>
    <property type="evidence" value="ECO:0007669"/>
    <property type="project" value="TreeGrafter"/>
</dbReference>
<dbReference type="PANTHER" id="PTHR12655">
    <property type="entry name" value="ACYL-COA THIOESTERASE"/>
    <property type="match status" value="1"/>
</dbReference>
<keyword evidence="2" id="KW-0677">Repeat</keyword>
<sequence>MAFLVRSILTPRFCLVSRYSLYTTPSISYSKDEISSYFSRQNKNVFTASTKRPSDSFISICLPLSTEESSREVYVTTTGGMRIGRLLEDLNSLAGEVAYKHSDGFNQDRPLTILTATVDKITLIRDISILNDLKLQGRVVHVGTTSMSVKVEAYTNEGNEWKLVVDATFVMVARDKYEEKSVPVHKVQPTNKEEQDWFDQCLHSRKSKQKDLKMSTEESTHVHDLFLELERYRDAKDNVAAGEHIGSYRTIKSTTNTDPVIMHPQLSSINNKIMAGYITRLAYELAWITAYKYGKERPSFVSLEDNSFTSPIAIGDVVNFTANVVYTQDNFCHVRVSTDVIQPPIDSKKLTNVFHFQFKFETKPEVVVPETYDDVTMYLEGRRNHYD</sequence>
<evidence type="ECO:0000256" key="3">
    <source>
        <dbReference type="ARBA" id="ARBA00022801"/>
    </source>
</evidence>
<evidence type="ECO:0000259" key="5">
    <source>
        <dbReference type="PROSITE" id="PS51770"/>
    </source>
</evidence>
<evidence type="ECO:0000256" key="1">
    <source>
        <dbReference type="ARBA" id="ARBA00010458"/>
    </source>
</evidence>
<dbReference type="SUPFAM" id="SSF54637">
    <property type="entry name" value="Thioesterase/thiol ester dehydrase-isomerase"/>
    <property type="match status" value="2"/>
</dbReference>
<dbReference type="AlphaFoldDB" id="A0AAW2ZPV5"/>
<evidence type="ECO:0000256" key="4">
    <source>
        <dbReference type="ARBA" id="ARBA00022946"/>
    </source>
</evidence>
<comment type="similarity">
    <text evidence="1">Belongs to the acyl coenzyme A hydrolase family.</text>
</comment>
<evidence type="ECO:0000256" key="2">
    <source>
        <dbReference type="ARBA" id="ARBA00022737"/>
    </source>
</evidence>
<dbReference type="CDD" id="cd03442">
    <property type="entry name" value="BFIT_BACH"/>
    <property type="match status" value="2"/>
</dbReference>
<protein>
    <submittedName>
        <fullName evidence="6">Mitochondrial acyl-coenzyme A thioesterase</fullName>
    </submittedName>
</protein>
<dbReference type="PANTHER" id="PTHR12655:SF0">
    <property type="entry name" value="ACYL-COENZYME A THIOESTERASE 9, MITOCHONDRIAL"/>
    <property type="match status" value="1"/>
</dbReference>
<keyword evidence="4" id="KW-0809">Transit peptide</keyword>
<comment type="caution">
    <text evidence="6">The sequence shown here is derived from an EMBL/GenBank/DDBJ whole genome shotgun (WGS) entry which is preliminary data.</text>
</comment>
<dbReference type="EMBL" id="JAOPGA020001743">
    <property type="protein sequence ID" value="KAL0491003.1"/>
    <property type="molecule type" value="Genomic_DNA"/>
</dbReference>
<accession>A0AAW2ZPV5</accession>
<dbReference type="InterPro" id="IPR033120">
    <property type="entry name" value="HOTDOG_ACOT"/>
</dbReference>
<dbReference type="GO" id="GO:0047617">
    <property type="term" value="F:fatty acyl-CoA hydrolase activity"/>
    <property type="evidence" value="ECO:0007669"/>
    <property type="project" value="TreeGrafter"/>
</dbReference>
<organism evidence="6 7">
    <name type="scientific">Acrasis kona</name>
    <dbReference type="NCBI Taxonomy" id="1008807"/>
    <lineage>
        <taxon>Eukaryota</taxon>
        <taxon>Discoba</taxon>
        <taxon>Heterolobosea</taxon>
        <taxon>Tetramitia</taxon>
        <taxon>Eutetramitia</taxon>
        <taxon>Acrasidae</taxon>
        <taxon>Acrasis</taxon>
    </lineage>
</organism>
<feature type="domain" description="HotDog ACOT-type" evidence="5">
    <location>
        <begin position="54"/>
        <end position="177"/>
    </location>
</feature>
<dbReference type="InterPro" id="IPR029069">
    <property type="entry name" value="HotDog_dom_sf"/>
</dbReference>
<gene>
    <name evidence="6" type="ORF">AKO1_002705</name>
</gene>